<dbReference type="KEGG" id="cuh:BJN34_12750"/>
<dbReference type="Proteomes" id="UP000189627">
    <property type="component" value="Chromosome 1"/>
</dbReference>
<gene>
    <name evidence="1" type="ORF">BJN34_12750</name>
</gene>
<proteinExistence type="predicted"/>
<evidence type="ECO:0000313" key="1">
    <source>
        <dbReference type="EMBL" id="AQV94749.1"/>
    </source>
</evidence>
<dbReference type="Gene3D" id="2.130.10.10">
    <property type="entry name" value="YVTN repeat-like/Quinoprotein amine dehydrogenase"/>
    <property type="match status" value="1"/>
</dbReference>
<reference evidence="2" key="1">
    <citation type="submission" date="2017-02" db="EMBL/GenBank/DDBJ databases">
        <title>Complete genome sequence of Cupriavidus necator strain NH9, a 3-chlorobenzoate degrader.</title>
        <authorList>
            <person name="Moriuchi R."/>
            <person name="Dohra H."/>
            <person name="Ogawa N."/>
        </authorList>
    </citation>
    <scope>NUCLEOTIDE SEQUENCE [LARGE SCALE GENOMIC DNA]</scope>
    <source>
        <strain evidence="2">NH9</strain>
    </source>
</reference>
<dbReference type="EMBL" id="CP017757">
    <property type="protein sequence ID" value="AQV94749.1"/>
    <property type="molecule type" value="Genomic_DNA"/>
</dbReference>
<dbReference type="RefSeq" id="WP_078196941.1">
    <property type="nucleotide sequence ID" value="NZ_CP017757.2"/>
</dbReference>
<dbReference type="AlphaFoldDB" id="A0A1U9UQB2"/>
<dbReference type="SUPFAM" id="SSF63829">
    <property type="entry name" value="Calcium-dependent phosphotriesterase"/>
    <property type="match status" value="1"/>
</dbReference>
<sequence>MFRQVFQSSPVRYRLPAEWNGIPNGGGLQSLYNGYLVTPPRIYAEEFNQINGLFVTQEKTPTADAVIVVVGVTNRIYWPGWDRLWWKFNAVTGEFMERGATPSSYYDYDLFQARDGSLWQRSILGSFFQVDPINFAEIPGTRREPSDFGVIAVHIPMVDRQQNLAVLYTSTEAGANKVGVYNWTTGALIRHINVGGTPTDILPEDERRCYVAMNNGLLNLVDYTSGEVLHTVRSPAPTGSDVAYAWDRICRRLLAFQMVPNAVDGACQSVIRGWYPVPLATHLTKPLPLRAPRKGRDVPVLVRAVGDAGEPIAGASVQLSVTGDAAIARHPAGSDVHGDSITTVHCDAPGTMNLSASATVEDGL</sequence>
<accession>A0A1U9UQB2</accession>
<name>A0A1U9UQB2_CUPNE</name>
<evidence type="ECO:0000313" key="2">
    <source>
        <dbReference type="Proteomes" id="UP000189627"/>
    </source>
</evidence>
<organism evidence="1 2">
    <name type="scientific">Cupriavidus necator</name>
    <name type="common">Alcaligenes eutrophus</name>
    <name type="synonym">Ralstonia eutropha</name>
    <dbReference type="NCBI Taxonomy" id="106590"/>
    <lineage>
        <taxon>Bacteria</taxon>
        <taxon>Pseudomonadati</taxon>
        <taxon>Pseudomonadota</taxon>
        <taxon>Betaproteobacteria</taxon>
        <taxon>Burkholderiales</taxon>
        <taxon>Burkholderiaceae</taxon>
        <taxon>Cupriavidus</taxon>
    </lineage>
</organism>
<dbReference type="OrthoDB" id="8551779at2"/>
<dbReference type="InterPro" id="IPR015943">
    <property type="entry name" value="WD40/YVTN_repeat-like_dom_sf"/>
</dbReference>
<protein>
    <submittedName>
        <fullName evidence="1">Uncharacterized protein</fullName>
    </submittedName>
</protein>